<dbReference type="AlphaFoldDB" id="A0A9X4RNA8"/>
<accession>A0A9X4RNA8</accession>
<keyword evidence="1" id="KW-0472">Membrane</keyword>
<dbReference type="EMBL" id="VBTY01000282">
    <property type="protein sequence ID" value="MDG3497114.1"/>
    <property type="molecule type" value="Genomic_DNA"/>
</dbReference>
<feature type="transmembrane region" description="Helical" evidence="1">
    <location>
        <begin position="183"/>
        <end position="202"/>
    </location>
</feature>
<feature type="transmembrane region" description="Helical" evidence="1">
    <location>
        <begin position="120"/>
        <end position="142"/>
    </location>
</feature>
<feature type="transmembrane region" description="Helical" evidence="1">
    <location>
        <begin position="264"/>
        <end position="282"/>
    </location>
</feature>
<keyword evidence="3" id="KW-1185">Reference proteome</keyword>
<dbReference type="Proteomes" id="UP001152872">
    <property type="component" value="Unassembled WGS sequence"/>
</dbReference>
<feature type="transmembrane region" description="Helical" evidence="1">
    <location>
        <begin position="208"/>
        <end position="227"/>
    </location>
</feature>
<keyword evidence="1" id="KW-1133">Transmembrane helix</keyword>
<dbReference type="RefSeq" id="WP_009629320.1">
    <property type="nucleotide sequence ID" value="NZ_VBTY01000282.1"/>
</dbReference>
<organism evidence="2 3">
    <name type="scientific">Pseudanabaena catenata USMAC16</name>
    <dbReference type="NCBI Taxonomy" id="1855837"/>
    <lineage>
        <taxon>Bacteria</taxon>
        <taxon>Bacillati</taxon>
        <taxon>Cyanobacteriota</taxon>
        <taxon>Cyanophyceae</taxon>
        <taxon>Pseudanabaenales</taxon>
        <taxon>Pseudanabaenaceae</taxon>
        <taxon>Pseudanabaena</taxon>
    </lineage>
</organism>
<evidence type="ECO:0000313" key="2">
    <source>
        <dbReference type="EMBL" id="MDG3497114.1"/>
    </source>
</evidence>
<name>A0A9X4RNA8_9CYAN</name>
<evidence type="ECO:0000256" key="1">
    <source>
        <dbReference type="SAM" id="Phobius"/>
    </source>
</evidence>
<feature type="transmembrane region" description="Helical" evidence="1">
    <location>
        <begin position="239"/>
        <end position="258"/>
    </location>
</feature>
<feature type="transmembrane region" description="Helical" evidence="1">
    <location>
        <begin position="487"/>
        <end position="505"/>
    </location>
</feature>
<feature type="transmembrane region" description="Helical" evidence="1">
    <location>
        <begin position="325"/>
        <end position="345"/>
    </location>
</feature>
<evidence type="ECO:0000313" key="3">
    <source>
        <dbReference type="Proteomes" id="UP001152872"/>
    </source>
</evidence>
<protein>
    <submittedName>
        <fullName evidence="2">Uncharacterized protein</fullName>
    </submittedName>
</protein>
<gene>
    <name evidence="2" type="ORF">FEV09_21475</name>
</gene>
<comment type="caution">
    <text evidence="2">The sequence shown here is derived from an EMBL/GenBank/DDBJ whole genome shotgun (WGS) entry which is preliminary data.</text>
</comment>
<feature type="transmembrane region" description="Helical" evidence="1">
    <location>
        <begin position="289"/>
        <end position="313"/>
    </location>
</feature>
<proteinExistence type="predicted"/>
<feature type="transmembrane region" description="Helical" evidence="1">
    <location>
        <begin position="435"/>
        <end position="452"/>
    </location>
</feature>
<reference evidence="2" key="1">
    <citation type="submission" date="2019-05" db="EMBL/GenBank/DDBJ databases">
        <title>Whole genome sequencing of Pseudanabaena catenata USMAC16.</title>
        <authorList>
            <person name="Khan Z."/>
            <person name="Omar W.M."/>
            <person name="Convey P."/>
            <person name="Merican F."/>
            <person name="Najimudin N."/>
        </authorList>
    </citation>
    <scope>NUCLEOTIDE SEQUENCE</scope>
    <source>
        <strain evidence="2">USMAC16</strain>
    </source>
</reference>
<keyword evidence="1" id="KW-0812">Transmembrane</keyword>
<sequence length="512" mass="59385">MQCPLCESTQFERYGKIPNGNFKYRCEICNNIFTDPEKDSLASLDINLLRSADKRLIERKLIKFQYIFSKLIFGSQSRIINRYPMNQLGKIIEERFTKNDDEHQSPSVKHPIFSGINHQFLYGFCLISLCTAIAFGLSYSISNNFEERYFSMFYAQASAFLQGRIDLGVDWTHDLISFEGKEYLGIAPLNGFLMVPFVFFFKEKFTETWFSNILYTILIIVQFIFVERFSAHRNKWQRSLLFIFLALGTMILPCAVISTSWFNAVLSSCIFHSLAWLTLFYAKNLRQDFIGITFLAIAATGRYHLAIIFPIFIAKAWLSRYRGNFKALIALCIPVVMYVIFVLWWNWVRFGYPFSVGYDRITGAAFFAANIEKYGMHNLVYVLPNIYHGIIGFPKLIVQFPFFQIDDLGNGTLAVSPLFIYIFSTKNLRSSSQNLAWLCMAIIAVPVLSYVSTGWRQFGYRYFLDYLPYASFLLLKTKFNVIRPVPLFCIAISIWFNIIGPIIFLKPEKFGM</sequence>